<feature type="region of interest" description="Disordered" evidence="2">
    <location>
        <begin position="211"/>
        <end position="290"/>
    </location>
</feature>
<evidence type="ECO:0000313" key="4">
    <source>
        <dbReference type="EMBL" id="KFH43936.1"/>
    </source>
</evidence>
<feature type="compositionally biased region" description="Basic and acidic residues" evidence="2">
    <location>
        <begin position="258"/>
        <end position="268"/>
    </location>
</feature>
<dbReference type="PROSITE" id="PS50048">
    <property type="entry name" value="ZN2_CY6_FUNGAL_2"/>
    <property type="match status" value="1"/>
</dbReference>
<proteinExistence type="predicted"/>
<dbReference type="GO" id="GO:0005634">
    <property type="term" value="C:nucleus"/>
    <property type="evidence" value="ECO:0007669"/>
    <property type="project" value="TreeGrafter"/>
</dbReference>
<dbReference type="AlphaFoldDB" id="A0A086T3K4"/>
<feature type="compositionally biased region" description="Low complexity" evidence="2">
    <location>
        <begin position="1"/>
        <end position="20"/>
    </location>
</feature>
<dbReference type="HOGENOM" id="CLU_007201_1_0_1"/>
<dbReference type="PROSITE" id="PS00463">
    <property type="entry name" value="ZN2_CY6_FUNGAL_1"/>
    <property type="match status" value="1"/>
</dbReference>
<dbReference type="FunFam" id="4.10.240.10:FF:000012">
    <property type="entry name" value="C6 transcription factor"/>
    <property type="match status" value="1"/>
</dbReference>
<feature type="region of interest" description="Disordered" evidence="2">
    <location>
        <begin position="868"/>
        <end position="897"/>
    </location>
</feature>
<protein>
    <submittedName>
        <fullName evidence="4">Transcriptional activator-like protein</fullName>
    </submittedName>
</protein>
<feature type="compositionally biased region" description="Acidic residues" evidence="2">
    <location>
        <begin position="165"/>
        <end position="176"/>
    </location>
</feature>
<dbReference type="OrthoDB" id="2262349at2759"/>
<feature type="domain" description="Zn(2)-C6 fungal-type" evidence="3">
    <location>
        <begin position="33"/>
        <end position="69"/>
    </location>
</feature>
<dbReference type="STRING" id="857340.A0A086T3K4"/>
<dbReference type="PANTHER" id="PTHR31644:SF2">
    <property type="entry name" value="TRANSCRIPTIONAL ACTIVATOR ARO80-RELATED"/>
    <property type="match status" value="1"/>
</dbReference>
<dbReference type="InterPro" id="IPR036864">
    <property type="entry name" value="Zn2-C6_fun-type_DNA-bd_sf"/>
</dbReference>
<dbReference type="InterPro" id="IPR052780">
    <property type="entry name" value="AAA_Catabolism_Regulators"/>
</dbReference>
<dbReference type="SMART" id="SM00066">
    <property type="entry name" value="GAL4"/>
    <property type="match status" value="1"/>
</dbReference>
<dbReference type="Gene3D" id="4.10.240.10">
    <property type="entry name" value="Zn(2)-C6 fungal-type DNA-binding domain"/>
    <property type="match status" value="1"/>
</dbReference>
<feature type="region of interest" description="Disordered" evidence="2">
    <location>
        <begin position="1"/>
        <end position="28"/>
    </location>
</feature>
<feature type="compositionally biased region" description="Basic and acidic residues" evidence="2">
    <location>
        <begin position="141"/>
        <end position="150"/>
    </location>
</feature>
<dbReference type="GO" id="GO:0009074">
    <property type="term" value="P:aromatic amino acid family catabolic process"/>
    <property type="evidence" value="ECO:0007669"/>
    <property type="project" value="TreeGrafter"/>
</dbReference>
<dbReference type="InterPro" id="IPR001138">
    <property type="entry name" value="Zn2Cys6_DnaBD"/>
</dbReference>
<feature type="compositionally biased region" description="Low complexity" evidence="2">
    <location>
        <begin position="114"/>
        <end position="128"/>
    </location>
</feature>
<evidence type="ECO:0000313" key="5">
    <source>
        <dbReference type="Proteomes" id="UP000029964"/>
    </source>
</evidence>
<feature type="compositionally biased region" description="Polar residues" evidence="2">
    <location>
        <begin position="916"/>
        <end position="935"/>
    </location>
</feature>
<dbReference type="CDD" id="cd00067">
    <property type="entry name" value="GAL4"/>
    <property type="match status" value="1"/>
</dbReference>
<keyword evidence="1" id="KW-0539">Nucleus</keyword>
<evidence type="ECO:0000256" key="2">
    <source>
        <dbReference type="SAM" id="MobiDB-lite"/>
    </source>
</evidence>
<dbReference type="PANTHER" id="PTHR31644">
    <property type="entry name" value="TRANSCRIPTIONAL ACTIVATOR ARO80-RELATED"/>
    <property type="match status" value="1"/>
</dbReference>
<feature type="compositionally biased region" description="Polar residues" evidence="2">
    <location>
        <begin position="211"/>
        <end position="227"/>
    </location>
</feature>
<dbReference type="EMBL" id="JPKY01000058">
    <property type="protein sequence ID" value="KFH43936.1"/>
    <property type="molecule type" value="Genomic_DNA"/>
</dbReference>
<reference evidence="5" key="1">
    <citation type="journal article" date="2014" name="Genome Announc.">
        <title>Genome sequence and annotation of Acremonium chrysogenum, producer of the beta-lactam antibiotic cephalosporin C.</title>
        <authorList>
            <person name="Terfehr D."/>
            <person name="Dahlmann T.A."/>
            <person name="Specht T."/>
            <person name="Zadra I."/>
            <person name="Kuernsteiner H."/>
            <person name="Kueck U."/>
        </authorList>
    </citation>
    <scope>NUCLEOTIDE SEQUENCE [LARGE SCALE GENOMIC DNA]</scope>
    <source>
        <strain evidence="5">ATCC 11550 / CBS 779.69 / DSM 880 / IAM 14645 / JCM 23072 / IMI 49137</strain>
    </source>
</reference>
<comment type="caution">
    <text evidence="4">The sequence shown here is derived from an EMBL/GenBank/DDBJ whole genome shotgun (WGS) entry which is preliminary data.</text>
</comment>
<feature type="region of interest" description="Disordered" evidence="2">
    <location>
        <begin position="911"/>
        <end position="962"/>
    </location>
</feature>
<dbReference type="GO" id="GO:0000981">
    <property type="term" value="F:DNA-binding transcription factor activity, RNA polymerase II-specific"/>
    <property type="evidence" value="ECO:0007669"/>
    <property type="project" value="InterPro"/>
</dbReference>
<feature type="region of interest" description="Disordered" evidence="2">
    <location>
        <begin position="585"/>
        <end position="604"/>
    </location>
</feature>
<evidence type="ECO:0000256" key="1">
    <source>
        <dbReference type="ARBA" id="ARBA00023242"/>
    </source>
</evidence>
<gene>
    <name evidence="4" type="ORF">ACRE_052720</name>
</gene>
<evidence type="ECO:0000259" key="3">
    <source>
        <dbReference type="PROSITE" id="PS50048"/>
    </source>
</evidence>
<dbReference type="GO" id="GO:0008270">
    <property type="term" value="F:zinc ion binding"/>
    <property type="evidence" value="ECO:0007669"/>
    <property type="project" value="InterPro"/>
</dbReference>
<organism evidence="4 5">
    <name type="scientific">Hapsidospora chrysogenum (strain ATCC 11550 / CBS 779.69 / DSM 880 / IAM 14645 / JCM 23072 / IMI 49137)</name>
    <name type="common">Acremonium chrysogenum</name>
    <dbReference type="NCBI Taxonomy" id="857340"/>
    <lineage>
        <taxon>Eukaryota</taxon>
        <taxon>Fungi</taxon>
        <taxon>Dikarya</taxon>
        <taxon>Ascomycota</taxon>
        <taxon>Pezizomycotina</taxon>
        <taxon>Sordariomycetes</taxon>
        <taxon>Hypocreomycetidae</taxon>
        <taxon>Hypocreales</taxon>
        <taxon>Bionectriaceae</taxon>
        <taxon>Hapsidospora</taxon>
    </lineage>
</organism>
<sequence>MAQYGAAAAQTTPATSQQGQQPPPAQHKRVYQACIPCRRRKVRCDLGSVDNPNDPPCVRCRRESKECFFSATRRKRKTEDGDGSDLDEYIVRNGRKRLYTNENTPPAQIERRQLLQQQQQQSQRQQSQYSDAPLTPGGSQGRREPLRRPDGSVSGTTRHSRDGDFAPDGDADEQIENPDAQTVMRRGVYGPHDALDLLYKAATDTDRLVQTATSSTGRNTADNNSPLTTTTTTTHHHHQHQRDGSRVSGISVPPPQARVEDPAVDRKLPKQQHAAPGKIEQPVDPELDKPDLTAQPGYAEAIKAWTRFRFVRAGWFTPHEAIEYIDYYYKYLSPMTPISPPTFSNPASHVNLLTDEPILSVTLLTIASRYKQMSGTGGHCRSHAIHEQLWTYLRGMIERCLWGQEAFGGGFCGSGAPVDESQTSSTAPWRGMRKGSLRTFGTIESLMILTEWHPRALHFPPPEATDELMLPDYSEKPVSVDEDPNKNLGAGFGGRRLESWLEPAWRSDRMCWMLLSTAMGLAYELGVFDDIDELLKDDAITRPEYQDEVYRQRANRIKRLLLIYTTQLAGRLGWTSMAPEHLRRADPAVSRRRNLPNEENTPGTALSSTMSNAFIYVPDLELDDQIIHCWAGISNAMHVGNEKLFRSRQYTANIVRTGQYVDLLREYTPLLQDWYKEFERFRLPHFLRHILTIEYEYVRIYVNSLSLQAVVERCAGNANSNGGGNGGNNSSGPQLSPQTILNYGRLPLGQLGGFTLQDQEYIREVILGCRNLMRTVVDGLLPGGYLKHAPVRTYFRIISGAMFLLKTFALGAPRSDVKMSIDLMDAMVEGLRNCVVDDVHLGIRFADLLETLTSRLRNRFIQAPTMLQASAEGQSPAPDANGADMSHNHGDGGANWVGKHAQSLRDELSGNRRLASPSTEPNNISATPFDLTTGTFPYPGGASLGPTTPAGEPSTNPSAPGANMDATMFDDWNNPGNEMWYLPTGPAFFQNMENSAVAMTAEGVNVGGLDLLDYMAMDPSGFSGGLDSAGGTSNGGFP</sequence>
<dbReference type="SUPFAM" id="SSF57701">
    <property type="entry name" value="Zn2/Cys6 DNA-binding domain"/>
    <property type="match status" value="1"/>
</dbReference>
<dbReference type="Pfam" id="PF00172">
    <property type="entry name" value="Zn_clus"/>
    <property type="match status" value="1"/>
</dbReference>
<dbReference type="Proteomes" id="UP000029964">
    <property type="component" value="Unassembled WGS sequence"/>
</dbReference>
<feature type="region of interest" description="Disordered" evidence="2">
    <location>
        <begin position="113"/>
        <end position="186"/>
    </location>
</feature>
<dbReference type="GO" id="GO:0045944">
    <property type="term" value="P:positive regulation of transcription by RNA polymerase II"/>
    <property type="evidence" value="ECO:0007669"/>
    <property type="project" value="TreeGrafter"/>
</dbReference>
<dbReference type="CDD" id="cd12148">
    <property type="entry name" value="fungal_TF_MHR"/>
    <property type="match status" value="1"/>
</dbReference>
<name>A0A086T3K4_HAPC1</name>
<accession>A0A086T3K4</accession>
<keyword evidence="5" id="KW-1185">Reference proteome</keyword>